<feature type="compositionally biased region" description="Gly residues" evidence="1">
    <location>
        <begin position="280"/>
        <end position="298"/>
    </location>
</feature>
<dbReference type="EMBL" id="SDOX01000006">
    <property type="protein sequence ID" value="TFJ87422.1"/>
    <property type="molecule type" value="Genomic_DNA"/>
</dbReference>
<sequence>MSYYGPASNFSPPPRGGGGGGGGGGKGKKKKKSKGGGGGGGGGGEATKARRESGKKNRQLFDENPGVLDIPLREGEALHAATQVVAADMHGRGSFIDFYDPAEEGAKEEGRGVAKKMSKRGQGADGVPVEEEEEVREESPITIDDVVYVLDGGKHKEKTYDAEKKVARGGSSQGSAGISFPVESLNDLMPQGHEEFIATLCRCLETVEGDGEKIDVGRGGGRDVGQGPYRGGQTCQEWSHECPSSSVLLQIHPSLQGVRDRIAPLVHAEALAADGNGHTRVGGGRETSRWDGGGGGEGTPAPSPPSSASVQAPIGKGTGMGTLGGGRLGFNGGESESNGRVTAVASSTISAAPMLNAAVMAARAKIATATGPEGGSSMHATRSSSRLVHVGGGGRREREESDKPPSKPASPATSRYRSSERERGNRRSSERNGSRRQGGGPAGSSSRRPQVEEDDRYQPRSRSRSRSASPYRRSRRSSRRSQERGGSYRRY</sequence>
<feature type="compositionally biased region" description="Basic and acidic residues" evidence="1">
    <location>
        <begin position="47"/>
        <end position="61"/>
    </location>
</feature>
<feature type="compositionally biased region" description="Gly residues" evidence="1">
    <location>
        <begin position="316"/>
        <end position="332"/>
    </location>
</feature>
<feature type="compositionally biased region" description="Gly residues" evidence="1">
    <location>
        <begin position="16"/>
        <end position="25"/>
    </location>
</feature>
<feature type="region of interest" description="Disordered" evidence="1">
    <location>
        <begin position="275"/>
        <end position="338"/>
    </location>
</feature>
<comment type="caution">
    <text evidence="2">The sequence shown here is derived from an EMBL/GenBank/DDBJ whole genome shotgun (WGS) entry which is preliminary data.</text>
</comment>
<feature type="compositionally biased region" description="Basic and acidic residues" evidence="1">
    <location>
        <begin position="417"/>
        <end position="433"/>
    </location>
</feature>
<feature type="region of interest" description="Disordered" evidence="1">
    <location>
        <begin position="1"/>
        <end position="68"/>
    </location>
</feature>
<dbReference type="Proteomes" id="UP000355283">
    <property type="component" value="Unassembled WGS sequence"/>
</dbReference>
<feature type="region of interest" description="Disordered" evidence="1">
    <location>
        <begin position="370"/>
        <end position="491"/>
    </location>
</feature>
<feature type="region of interest" description="Disordered" evidence="1">
    <location>
        <begin position="109"/>
        <end position="138"/>
    </location>
</feature>
<evidence type="ECO:0000313" key="3">
    <source>
        <dbReference type="Proteomes" id="UP000355283"/>
    </source>
</evidence>
<feature type="region of interest" description="Disordered" evidence="1">
    <location>
        <begin position="214"/>
        <end position="237"/>
    </location>
</feature>
<feature type="compositionally biased region" description="Gly residues" evidence="1">
    <location>
        <begin position="217"/>
        <end position="230"/>
    </location>
</feature>
<protein>
    <submittedName>
        <fullName evidence="2">Uncharacterized protein</fullName>
    </submittedName>
</protein>
<accession>A0A4D9D781</accession>
<keyword evidence="3" id="KW-1185">Reference proteome</keyword>
<gene>
    <name evidence="2" type="ORF">NSK_001754</name>
</gene>
<dbReference type="OrthoDB" id="10614525at2759"/>
<organism evidence="2 3">
    <name type="scientific">Nannochloropsis salina CCMP1776</name>
    <dbReference type="NCBI Taxonomy" id="1027361"/>
    <lineage>
        <taxon>Eukaryota</taxon>
        <taxon>Sar</taxon>
        <taxon>Stramenopiles</taxon>
        <taxon>Ochrophyta</taxon>
        <taxon>Eustigmatophyceae</taxon>
        <taxon>Eustigmatales</taxon>
        <taxon>Monodopsidaceae</taxon>
        <taxon>Microchloropsis</taxon>
        <taxon>Microchloropsis salina</taxon>
    </lineage>
</organism>
<proteinExistence type="predicted"/>
<feature type="compositionally biased region" description="Basic and acidic residues" evidence="1">
    <location>
        <begin position="394"/>
        <end position="405"/>
    </location>
</feature>
<feature type="compositionally biased region" description="Gly residues" evidence="1">
    <location>
        <begin position="35"/>
        <end position="45"/>
    </location>
</feature>
<evidence type="ECO:0000256" key="1">
    <source>
        <dbReference type="SAM" id="MobiDB-lite"/>
    </source>
</evidence>
<dbReference type="AlphaFoldDB" id="A0A4D9D781"/>
<evidence type="ECO:0000313" key="2">
    <source>
        <dbReference type="EMBL" id="TFJ87422.1"/>
    </source>
</evidence>
<name>A0A4D9D781_9STRA</name>
<reference evidence="2 3" key="1">
    <citation type="submission" date="2019-01" db="EMBL/GenBank/DDBJ databases">
        <title>Nuclear Genome Assembly of the Microalgal Biofuel strain Nannochloropsis salina CCMP1776.</title>
        <authorList>
            <person name="Hovde B."/>
        </authorList>
    </citation>
    <scope>NUCLEOTIDE SEQUENCE [LARGE SCALE GENOMIC DNA]</scope>
    <source>
        <strain evidence="2 3">CCMP1776</strain>
    </source>
</reference>